<gene>
    <name evidence="8" type="ORF">M5X19_11870</name>
</gene>
<proteinExistence type="inferred from homology"/>
<dbReference type="Gene3D" id="3.20.20.80">
    <property type="entry name" value="Glycosidases"/>
    <property type="match status" value="1"/>
</dbReference>
<evidence type="ECO:0000259" key="7">
    <source>
        <dbReference type="Pfam" id="PF17189"/>
    </source>
</evidence>
<dbReference type="RefSeq" id="WP_268615213.1">
    <property type="nucleotide sequence ID" value="NZ_JAMDMX010000036.1"/>
</dbReference>
<keyword evidence="5" id="KW-1133">Transmembrane helix</keyword>
<dbReference type="Proteomes" id="UP001527099">
    <property type="component" value="Unassembled WGS sequence"/>
</dbReference>
<keyword evidence="5" id="KW-0812">Transmembrane</keyword>
<name>A0ABT4GBX3_9BACL</name>
<dbReference type="SUPFAM" id="SSF51445">
    <property type="entry name" value="(Trans)glycosidases"/>
    <property type="match status" value="1"/>
</dbReference>
<dbReference type="InterPro" id="IPR033452">
    <property type="entry name" value="GH30_C"/>
</dbReference>
<comment type="caution">
    <text evidence="8">The sequence shown here is derived from an EMBL/GenBank/DDBJ whole genome shotgun (WGS) entry which is preliminary data.</text>
</comment>
<comment type="similarity">
    <text evidence="1 4">Belongs to the glycosyl hydrolase 30 family.</text>
</comment>
<feature type="transmembrane region" description="Helical" evidence="5">
    <location>
        <begin position="7"/>
        <end position="26"/>
    </location>
</feature>
<dbReference type="Pfam" id="PF02055">
    <property type="entry name" value="Glyco_hydro_30"/>
    <property type="match status" value="1"/>
</dbReference>
<dbReference type="PANTHER" id="PTHR11069">
    <property type="entry name" value="GLUCOSYLCERAMIDASE"/>
    <property type="match status" value="1"/>
</dbReference>
<organism evidence="8 9">
    <name type="scientific">Paenibacillus alginolyticus</name>
    <dbReference type="NCBI Taxonomy" id="59839"/>
    <lineage>
        <taxon>Bacteria</taxon>
        <taxon>Bacillati</taxon>
        <taxon>Bacillota</taxon>
        <taxon>Bacilli</taxon>
        <taxon>Bacillales</taxon>
        <taxon>Paenibacillaceae</taxon>
        <taxon>Paenibacillus</taxon>
    </lineage>
</organism>
<keyword evidence="3 4" id="KW-0378">Hydrolase</keyword>
<reference evidence="8 9" key="1">
    <citation type="submission" date="2022-05" db="EMBL/GenBank/DDBJ databases">
        <title>Genome Sequencing of Bee-Associated Microbes.</title>
        <authorList>
            <person name="Dunlap C."/>
        </authorList>
    </citation>
    <scope>NUCLEOTIDE SEQUENCE [LARGE SCALE GENOMIC DNA]</scope>
    <source>
        <strain evidence="8 9">NRRL B-14421</strain>
    </source>
</reference>
<evidence type="ECO:0000256" key="1">
    <source>
        <dbReference type="ARBA" id="ARBA00005382"/>
    </source>
</evidence>
<evidence type="ECO:0000256" key="3">
    <source>
        <dbReference type="ARBA" id="ARBA00022801"/>
    </source>
</evidence>
<keyword evidence="9" id="KW-1185">Reference proteome</keyword>
<feature type="domain" description="Glycosyl hydrolase family 30 TIM-barrel" evidence="6">
    <location>
        <begin position="78"/>
        <end position="412"/>
    </location>
</feature>
<dbReference type="InterPro" id="IPR033453">
    <property type="entry name" value="Glyco_hydro_30_TIM-barrel"/>
</dbReference>
<dbReference type="InterPro" id="IPR013780">
    <property type="entry name" value="Glyco_hydro_b"/>
</dbReference>
<evidence type="ECO:0000313" key="8">
    <source>
        <dbReference type="EMBL" id="MCY9693588.1"/>
    </source>
</evidence>
<dbReference type="GO" id="GO:0016787">
    <property type="term" value="F:hydrolase activity"/>
    <property type="evidence" value="ECO:0007669"/>
    <property type="project" value="UniProtKB-KW"/>
</dbReference>
<sequence length="492" mass="55102">MRKLMRTPSVVGIIIVIITMFGLFQYDLHSSKSPVNVWITTADQSKLLHQEAALAWTKDNTLNDSTIVIDGEKAYQQIDGFGAAMTDSSAWLIANKLSPEHRSVLMNKLFDHMQGIGISYLRLPMGATDFSLKSYTYDDMPEGQTDPKLENFTIEYDKAYIIPTLRKAKELNPDLKIMGSPWSAPAWMKTSGSLIKGSLNPDFYQAYSDYFTKFVQAYGAEGLQIDAVTPQNEPHFEPDGYPGMRMEPADQANFIKSHLGPAFEKAKLETKIVIWDHNWDEPYYPIQILVDPEASKYIAGSAFHGYAGEVSSQQKVHDLFPNKDIYFTESSGGEWMTDFASSLKWDMQNLIIGSTRNWARTVLKWNLALDESFGPKNGGCPNCRGFVKIEQKTGAISYNPEYYAFGHASKFVRAGAYRIDSNTLGSGNIEDVAFRNPDGSEVLIAFNSAAESRSFKVTRGGKAFNYTLPAGAATTFVWSGEKRSAKYMRYPR</sequence>
<evidence type="ECO:0000259" key="6">
    <source>
        <dbReference type="Pfam" id="PF02055"/>
    </source>
</evidence>
<dbReference type="Gene3D" id="2.60.40.1180">
    <property type="entry name" value="Golgi alpha-mannosidase II"/>
    <property type="match status" value="1"/>
</dbReference>
<dbReference type="PANTHER" id="PTHR11069:SF23">
    <property type="entry name" value="LYSOSOMAL ACID GLUCOSYLCERAMIDASE"/>
    <property type="match status" value="1"/>
</dbReference>
<evidence type="ECO:0000256" key="4">
    <source>
        <dbReference type="RuleBase" id="RU361188"/>
    </source>
</evidence>
<accession>A0ABT4GBX3</accession>
<feature type="domain" description="Glycosyl hydrolase family 30 beta sandwich" evidence="7">
    <location>
        <begin position="415"/>
        <end position="476"/>
    </location>
</feature>
<dbReference type="EMBL" id="JAMDMX010000036">
    <property type="protein sequence ID" value="MCY9693588.1"/>
    <property type="molecule type" value="Genomic_DNA"/>
</dbReference>
<keyword evidence="2" id="KW-0732">Signal</keyword>
<evidence type="ECO:0000313" key="9">
    <source>
        <dbReference type="Proteomes" id="UP001527099"/>
    </source>
</evidence>
<evidence type="ECO:0000256" key="5">
    <source>
        <dbReference type="SAM" id="Phobius"/>
    </source>
</evidence>
<dbReference type="SUPFAM" id="SSF51011">
    <property type="entry name" value="Glycosyl hydrolase domain"/>
    <property type="match status" value="1"/>
</dbReference>
<dbReference type="Pfam" id="PF17189">
    <property type="entry name" value="Glyco_hydro_30C"/>
    <property type="match status" value="1"/>
</dbReference>
<keyword evidence="5" id="KW-0472">Membrane</keyword>
<protein>
    <submittedName>
        <fullName evidence="8">Glycosyl hydrolase</fullName>
    </submittedName>
</protein>
<evidence type="ECO:0000256" key="2">
    <source>
        <dbReference type="ARBA" id="ARBA00022729"/>
    </source>
</evidence>
<dbReference type="InterPro" id="IPR001139">
    <property type="entry name" value="Glyco_hydro_30"/>
</dbReference>
<dbReference type="PRINTS" id="PR00843">
    <property type="entry name" value="GLHYDRLASE30"/>
</dbReference>
<dbReference type="InterPro" id="IPR017853">
    <property type="entry name" value="GH"/>
</dbReference>
<keyword evidence="4" id="KW-0326">Glycosidase</keyword>